<keyword evidence="1" id="KW-0812">Transmembrane</keyword>
<dbReference type="AlphaFoldDB" id="A0A4V2W3U5"/>
<dbReference type="RefSeq" id="WP_132145197.1">
    <property type="nucleotide sequence ID" value="NZ_SMCS01000005.1"/>
</dbReference>
<keyword evidence="3" id="KW-1185">Reference proteome</keyword>
<keyword evidence="1" id="KW-0472">Membrane</keyword>
<gene>
    <name evidence="2" type="ORF">EC912_105280</name>
</gene>
<name>A0A4V2W3U5_9GAMM</name>
<feature type="transmembrane region" description="Helical" evidence="1">
    <location>
        <begin position="75"/>
        <end position="94"/>
    </location>
</feature>
<proteinExistence type="predicted"/>
<evidence type="ECO:0008006" key="4">
    <source>
        <dbReference type="Google" id="ProtNLM"/>
    </source>
</evidence>
<reference evidence="2 3" key="1">
    <citation type="submission" date="2019-03" db="EMBL/GenBank/DDBJ databases">
        <title>Above-ground endophytic microbial communities from plants in different locations in the United States.</title>
        <authorList>
            <person name="Frank C."/>
        </authorList>
    </citation>
    <scope>NUCLEOTIDE SEQUENCE [LARGE SCALE GENOMIC DNA]</scope>
    <source>
        <strain evidence="2 3">LP_13_YM</strain>
    </source>
</reference>
<protein>
    <recommendedName>
        <fullName evidence="4">Membrane protein YkgB</fullName>
    </recommendedName>
</protein>
<organism evidence="2 3">
    <name type="scientific">Luteibacter rhizovicinus</name>
    <dbReference type="NCBI Taxonomy" id="242606"/>
    <lineage>
        <taxon>Bacteria</taxon>
        <taxon>Pseudomonadati</taxon>
        <taxon>Pseudomonadota</taxon>
        <taxon>Gammaproteobacteria</taxon>
        <taxon>Lysobacterales</taxon>
        <taxon>Rhodanobacteraceae</taxon>
        <taxon>Luteibacter</taxon>
    </lineage>
</organism>
<dbReference type="OrthoDB" id="9946526at2"/>
<dbReference type="EMBL" id="SMCS01000005">
    <property type="protein sequence ID" value="TCV93419.1"/>
    <property type="molecule type" value="Genomic_DNA"/>
</dbReference>
<evidence type="ECO:0000256" key="1">
    <source>
        <dbReference type="SAM" id="Phobius"/>
    </source>
</evidence>
<feature type="transmembrane region" description="Helical" evidence="1">
    <location>
        <begin position="50"/>
        <end position="68"/>
    </location>
</feature>
<evidence type="ECO:0000313" key="2">
    <source>
        <dbReference type="EMBL" id="TCV93419.1"/>
    </source>
</evidence>
<accession>A0A4V2W3U5</accession>
<comment type="caution">
    <text evidence="2">The sequence shown here is derived from an EMBL/GenBank/DDBJ whole genome shotgun (WGS) entry which is preliminary data.</text>
</comment>
<evidence type="ECO:0000313" key="3">
    <source>
        <dbReference type="Proteomes" id="UP000295645"/>
    </source>
</evidence>
<keyword evidence="1" id="KW-1133">Transmembrane helix</keyword>
<sequence>MRGKPVIILFTLVISGLVLLFSISGAVHIAGRLEMVSTGEISVLGYAGRWLRLIVEIVLSALTLYAIFKRPSWGRVVTVCFAVMFCVVGFEALLTPDPTPLFPLNGAAEKAGAQIANVAMGIGFLAYLGFVMFGRKTRDYFARPAAASENHSIRQN</sequence>
<dbReference type="Proteomes" id="UP000295645">
    <property type="component" value="Unassembled WGS sequence"/>
</dbReference>
<feature type="transmembrane region" description="Helical" evidence="1">
    <location>
        <begin position="114"/>
        <end position="133"/>
    </location>
</feature>